<dbReference type="InterPro" id="IPR000515">
    <property type="entry name" value="MetI-like"/>
</dbReference>
<feature type="transmembrane region" description="Helical" evidence="7">
    <location>
        <begin position="143"/>
        <end position="166"/>
    </location>
</feature>
<keyword evidence="5 7" id="KW-1133">Transmembrane helix</keyword>
<evidence type="ECO:0000256" key="4">
    <source>
        <dbReference type="ARBA" id="ARBA00022692"/>
    </source>
</evidence>
<dbReference type="AlphaFoldDB" id="A0A933L3F6"/>
<accession>A0A933L3F6</accession>
<reference evidence="9" key="1">
    <citation type="submission" date="2020-07" db="EMBL/GenBank/DDBJ databases">
        <title>Huge and variable diversity of episymbiotic CPR bacteria and DPANN archaea in groundwater ecosystems.</title>
        <authorList>
            <person name="He C.Y."/>
            <person name="Keren R."/>
            <person name="Whittaker M."/>
            <person name="Farag I.F."/>
            <person name="Doudna J."/>
            <person name="Cate J.H.D."/>
            <person name="Banfield J.F."/>
        </authorList>
    </citation>
    <scope>NUCLEOTIDE SEQUENCE</scope>
    <source>
        <strain evidence="9">NC_groundwater_1586_Pr3_B-0.1um_66_15</strain>
    </source>
</reference>
<evidence type="ECO:0000313" key="9">
    <source>
        <dbReference type="EMBL" id="MBI4922457.1"/>
    </source>
</evidence>
<dbReference type="PROSITE" id="PS50928">
    <property type="entry name" value="ABC_TM1"/>
    <property type="match status" value="1"/>
</dbReference>
<protein>
    <submittedName>
        <fullName evidence="9">Carbohydrate ABC transporter permease</fullName>
    </submittedName>
</protein>
<evidence type="ECO:0000313" key="10">
    <source>
        <dbReference type="Proteomes" id="UP000782610"/>
    </source>
</evidence>
<dbReference type="SUPFAM" id="SSF161098">
    <property type="entry name" value="MetI-like"/>
    <property type="match status" value="1"/>
</dbReference>
<evidence type="ECO:0000256" key="3">
    <source>
        <dbReference type="ARBA" id="ARBA00022475"/>
    </source>
</evidence>
<dbReference type="InterPro" id="IPR035906">
    <property type="entry name" value="MetI-like_sf"/>
</dbReference>
<keyword evidence="3" id="KW-1003">Cell membrane</keyword>
<dbReference type="GO" id="GO:0055085">
    <property type="term" value="P:transmembrane transport"/>
    <property type="evidence" value="ECO:0007669"/>
    <property type="project" value="InterPro"/>
</dbReference>
<comment type="caution">
    <text evidence="9">The sequence shown here is derived from an EMBL/GenBank/DDBJ whole genome shotgun (WGS) entry which is preliminary data.</text>
</comment>
<comment type="subcellular location">
    <subcellularLocation>
        <location evidence="1 7">Cell membrane</location>
        <topology evidence="1 7">Multi-pass membrane protein</topology>
    </subcellularLocation>
</comment>
<gene>
    <name evidence="9" type="ORF">HY834_11965</name>
</gene>
<proteinExistence type="inferred from homology"/>
<feature type="transmembrane region" description="Helical" evidence="7">
    <location>
        <begin position="214"/>
        <end position="233"/>
    </location>
</feature>
<evidence type="ECO:0000256" key="2">
    <source>
        <dbReference type="ARBA" id="ARBA00022448"/>
    </source>
</evidence>
<feature type="transmembrane region" description="Helical" evidence="7">
    <location>
        <begin position="109"/>
        <end position="131"/>
    </location>
</feature>
<keyword evidence="4 7" id="KW-0812">Transmembrane</keyword>
<feature type="transmembrane region" description="Helical" evidence="7">
    <location>
        <begin position="245"/>
        <end position="265"/>
    </location>
</feature>
<name>A0A933L3F6_9HYPH</name>
<dbReference type="GO" id="GO:0005886">
    <property type="term" value="C:plasma membrane"/>
    <property type="evidence" value="ECO:0007669"/>
    <property type="project" value="UniProtKB-SubCell"/>
</dbReference>
<feature type="domain" description="ABC transmembrane type-1" evidence="8">
    <location>
        <begin position="74"/>
        <end position="265"/>
    </location>
</feature>
<evidence type="ECO:0000256" key="7">
    <source>
        <dbReference type="RuleBase" id="RU363032"/>
    </source>
</evidence>
<dbReference type="PANTHER" id="PTHR43744:SF12">
    <property type="entry name" value="ABC TRANSPORTER PERMEASE PROTEIN MG189-RELATED"/>
    <property type="match status" value="1"/>
</dbReference>
<feature type="transmembrane region" description="Helical" evidence="7">
    <location>
        <begin position="16"/>
        <end position="38"/>
    </location>
</feature>
<comment type="similarity">
    <text evidence="7">Belongs to the binding-protein-dependent transport system permease family.</text>
</comment>
<dbReference type="EMBL" id="JACRAF010000031">
    <property type="protein sequence ID" value="MBI4922457.1"/>
    <property type="molecule type" value="Genomic_DNA"/>
</dbReference>
<evidence type="ECO:0000259" key="8">
    <source>
        <dbReference type="PROSITE" id="PS50928"/>
    </source>
</evidence>
<dbReference type="PANTHER" id="PTHR43744">
    <property type="entry name" value="ABC TRANSPORTER PERMEASE PROTEIN MG189-RELATED-RELATED"/>
    <property type="match status" value="1"/>
</dbReference>
<evidence type="ECO:0000256" key="1">
    <source>
        <dbReference type="ARBA" id="ARBA00004651"/>
    </source>
</evidence>
<dbReference type="Gene3D" id="1.10.3720.10">
    <property type="entry name" value="MetI-like"/>
    <property type="match status" value="1"/>
</dbReference>
<keyword evidence="2 7" id="KW-0813">Transport</keyword>
<feature type="transmembrane region" description="Helical" evidence="7">
    <location>
        <begin position="73"/>
        <end position="97"/>
    </location>
</feature>
<evidence type="ECO:0000256" key="6">
    <source>
        <dbReference type="ARBA" id="ARBA00023136"/>
    </source>
</evidence>
<dbReference type="Pfam" id="PF00528">
    <property type="entry name" value="BPD_transp_1"/>
    <property type="match status" value="1"/>
</dbReference>
<feature type="transmembrane region" description="Helical" evidence="7">
    <location>
        <begin position="186"/>
        <end position="207"/>
    </location>
</feature>
<dbReference type="Proteomes" id="UP000782610">
    <property type="component" value="Unassembled WGS sequence"/>
</dbReference>
<keyword evidence="6 7" id="KW-0472">Membrane</keyword>
<organism evidence="9 10">
    <name type="scientific">Devosia nanyangense</name>
    <dbReference type="NCBI Taxonomy" id="1228055"/>
    <lineage>
        <taxon>Bacteria</taxon>
        <taxon>Pseudomonadati</taxon>
        <taxon>Pseudomonadota</taxon>
        <taxon>Alphaproteobacteria</taxon>
        <taxon>Hyphomicrobiales</taxon>
        <taxon>Devosiaceae</taxon>
        <taxon>Devosia</taxon>
    </lineage>
</organism>
<evidence type="ECO:0000256" key="5">
    <source>
        <dbReference type="ARBA" id="ARBA00022989"/>
    </source>
</evidence>
<dbReference type="CDD" id="cd06261">
    <property type="entry name" value="TM_PBP2"/>
    <property type="match status" value="1"/>
</dbReference>
<sequence length="280" mass="30302">MSELALPAAPRKFRPALTIGSLLLSIVVLTPVLWIFSLSLKTSRETLRPGLLPTDPQPGNYVEAWNRYGLGQLFLNSAMVTVGSVIVTVMVSMSAAYAFTKIPFKGSEALFSLLLLGVVIPPSALVVPLLIEMRYLGLYDNRAGLALVYVAFGLPISTLVFRGFFATIPGELVEAARLDGCTELQILWRIIAPMAKGAIATVVILMFLANWNEFILALVLLRNAGGFTLTLGINAQLGQYTSDYHLIAAASMIAALPVFLVYLVLQRQFERGVAEGALKS</sequence>